<dbReference type="EMBL" id="BAABCX010000007">
    <property type="protein sequence ID" value="GAA3550325.1"/>
    <property type="molecule type" value="Genomic_DNA"/>
</dbReference>
<dbReference type="InterPro" id="IPR007813">
    <property type="entry name" value="PilN"/>
</dbReference>
<name>A0ABP6WGE3_9GAMM</name>
<dbReference type="SUPFAM" id="SSF53067">
    <property type="entry name" value="Actin-like ATPase domain"/>
    <property type="match status" value="1"/>
</dbReference>
<keyword evidence="1" id="KW-0812">Transmembrane</keyword>
<accession>A0ABP6WGE3</accession>
<organism evidence="2 3">
    <name type="scientific">Zobellella aerophila</name>
    <dbReference type="NCBI Taxonomy" id="870480"/>
    <lineage>
        <taxon>Bacteria</taxon>
        <taxon>Pseudomonadati</taxon>
        <taxon>Pseudomonadota</taxon>
        <taxon>Gammaproteobacteria</taxon>
        <taxon>Aeromonadales</taxon>
        <taxon>Aeromonadaceae</taxon>
        <taxon>Zobellella</taxon>
    </lineage>
</organism>
<keyword evidence="1" id="KW-1133">Transmembrane helix</keyword>
<sequence>MDGEKWTHSLLHRGQTLLQPVAGFWQWWTGQLLTLLPARVRSRLFGQKQQLTVHLDQGHYRLESGSRDILLEFEAEPTRKQEQMLAQILEQAAQIRLCLPISELLYTRLRLPAATAASLNNVLTFEMDKHTPFQAQQVYFGYRILEREKGNAFILIGLLLIPKERLDPRLAELKRMGIDPARLQTTDLPDSPVITLIAPENARQSRIQRLRTLNGMLILVMLLLVIATPLYQRQARIDALNAELAVPKSRAERAAKLKQQLDELQQNRLFLVKEKAAAPSALILLDELTRLLPDHTWLNRFELQEDTLQIRGESASASELIGLIEGSSLFYDVHFSSPVTNNPATGRDRFTIGARFGEEVAP</sequence>
<keyword evidence="1" id="KW-0472">Membrane</keyword>
<evidence type="ECO:0000313" key="2">
    <source>
        <dbReference type="EMBL" id="GAA3550325.1"/>
    </source>
</evidence>
<dbReference type="InterPro" id="IPR052534">
    <property type="entry name" value="Extracell_DNA_Util/SecSys_Comp"/>
</dbReference>
<dbReference type="Pfam" id="PF05137">
    <property type="entry name" value="PilN"/>
    <property type="match status" value="1"/>
</dbReference>
<evidence type="ECO:0000313" key="3">
    <source>
        <dbReference type="Proteomes" id="UP001500795"/>
    </source>
</evidence>
<reference evidence="3" key="1">
    <citation type="journal article" date="2019" name="Int. J. Syst. Evol. Microbiol.">
        <title>The Global Catalogue of Microorganisms (GCM) 10K type strain sequencing project: providing services to taxonomists for standard genome sequencing and annotation.</title>
        <authorList>
            <consortium name="The Broad Institute Genomics Platform"/>
            <consortium name="The Broad Institute Genome Sequencing Center for Infectious Disease"/>
            <person name="Wu L."/>
            <person name="Ma J."/>
        </authorList>
    </citation>
    <scope>NUCLEOTIDE SEQUENCE [LARGE SCALE GENOMIC DNA]</scope>
    <source>
        <strain evidence="3">JCM 17110</strain>
    </source>
</reference>
<dbReference type="PANTHER" id="PTHR40278">
    <property type="entry name" value="DNA UTILIZATION PROTEIN HOFN"/>
    <property type="match status" value="1"/>
</dbReference>
<dbReference type="Gene3D" id="3.30.420.380">
    <property type="match status" value="1"/>
</dbReference>
<protein>
    <submittedName>
        <fullName evidence="2">PilN domain-containing protein</fullName>
    </submittedName>
</protein>
<dbReference type="Proteomes" id="UP001500795">
    <property type="component" value="Unassembled WGS sequence"/>
</dbReference>
<proteinExistence type="predicted"/>
<comment type="caution">
    <text evidence="2">The sequence shown here is derived from an EMBL/GenBank/DDBJ whole genome shotgun (WGS) entry which is preliminary data.</text>
</comment>
<dbReference type="PANTHER" id="PTHR40278:SF1">
    <property type="entry name" value="DNA UTILIZATION PROTEIN HOFN"/>
    <property type="match status" value="1"/>
</dbReference>
<evidence type="ECO:0000256" key="1">
    <source>
        <dbReference type="SAM" id="Phobius"/>
    </source>
</evidence>
<dbReference type="RefSeq" id="WP_344959948.1">
    <property type="nucleotide sequence ID" value="NZ_BAABCX010000007.1"/>
</dbReference>
<gene>
    <name evidence="2" type="ORF">GCM10022394_33110</name>
</gene>
<feature type="transmembrane region" description="Helical" evidence="1">
    <location>
        <begin position="213"/>
        <end position="231"/>
    </location>
</feature>
<dbReference type="InterPro" id="IPR043129">
    <property type="entry name" value="ATPase_NBD"/>
</dbReference>
<keyword evidence="3" id="KW-1185">Reference proteome</keyword>